<dbReference type="InterPro" id="IPR011006">
    <property type="entry name" value="CheY-like_superfamily"/>
</dbReference>
<evidence type="ECO:0000313" key="8">
    <source>
        <dbReference type="EMBL" id="GAA4934150.1"/>
    </source>
</evidence>
<dbReference type="CDD" id="cd00383">
    <property type="entry name" value="trans_reg_C"/>
    <property type="match status" value="1"/>
</dbReference>
<evidence type="ECO:0000259" key="6">
    <source>
        <dbReference type="PROSITE" id="PS50110"/>
    </source>
</evidence>
<feature type="domain" description="Response regulatory" evidence="6">
    <location>
        <begin position="2"/>
        <end position="117"/>
    </location>
</feature>
<dbReference type="Pfam" id="PF00486">
    <property type="entry name" value="Trans_reg_C"/>
    <property type="match status" value="1"/>
</dbReference>
<evidence type="ECO:0000256" key="1">
    <source>
        <dbReference type="ARBA" id="ARBA00022553"/>
    </source>
</evidence>
<keyword evidence="2" id="KW-0902">Two-component regulatory system</keyword>
<name>A0AAV3TY88_9ALTE</name>
<dbReference type="InterPro" id="IPR039420">
    <property type="entry name" value="WalR-like"/>
</dbReference>
<keyword evidence="3 5" id="KW-0238">DNA-binding</keyword>
<comment type="caution">
    <text evidence="8">The sequence shown here is derived from an EMBL/GenBank/DDBJ whole genome shotgun (WGS) entry which is preliminary data.</text>
</comment>
<dbReference type="GO" id="GO:0000976">
    <property type="term" value="F:transcription cis-regulatory region binding"/>
    <property type="evidence" value="ECO:0007669"/>
    <property type="project" value="TreeGrafter"/>
</dbReference>
<dbReference type="Pfam" id="PF00072">
    <property type="entry name" value="Response_reg"/>
    <property type="match status" value="1"/>
</dbReference>
<dbReference type="PROSITE" id="PS50110">
    <property type="entry name" value="RESPONSE_REGULATORY"/>
    <property type="match status" value="1"/>
</dbReference>
<evidence type="ECO:0000256" key="5">
    <source>
        <dbReference type="PROSITE-ProRule" id="PRU01091"/>
    </source>
</evidence>
<organism evidence="8 9">
    <name type="scientific">Halioxenophilus aromaticivorans</name>
    <dbReference type="NCBI Taxonomy" id="1306992"/>
    <lineage>
        <taxon>Bacteria</taxon>
        <taxon>Pseudomonadati</taxon>
        <taxon>Pseudomonadota</taxon>
        <taxon>Gammaproteobacteria</taxon>
        <taxon>Alteromonadales</taxon>
        <taxon>Alteromonadaceae</taxon>
        <taxon>Halioxenophilus</taxon>
    </lineage>
</organism>
<keyword evidence="9" id="KW-1185">Reference proteome</keyword>
<dbReference type="CDD" id="cd17574">
    <property type="entry name" value="REC_OmpR"/>
    <property type="match status" value="1"/>
</dbReference>
<dbReference type="Proteomes" id="UP001409585">
    <property type="component" value="Unassembled WGS sequence"/>
</dbReference>
<dbReference type="Gene3D" id="1.10.10.10">
    <property type="entry name" value="Winged helix-like DNA-binding domain superfamily/Winged helix DNA-binding domain"/>
    <property type="match status" value="1"/>
</dbReference>
<dbReference type="SUPFAM" id="SSF52172">
    <property type="entry name" value="CheY-like"/>
    <property type="match status" value="1"/>
</dbReference>
<evidence type="ECO:0000256" key="4">
    <source>
        <dbReference type="PROSITE-ProRule" id="PRU00169"/>
    </source>
</evidence>
<feature type="domain" description="OmpR/PhoB-type" evidence="7">
    <location>
        <begin position="127"/>
        <end position="226"/>
    </location>
</feature>
<evidence type="ECO:0000256" key="3">
    <source>
        <dbReference type="ARBA" id="ARBA00023125"/>
    </source>
</evidence>
<accession>A0AAV3TY88</accession>
<evidence type="ECO:0000313" key="9">
    <source>
        <dbReference type="Proteomes" id="UP001409585"/>
    </source>
</evidence>
<dbReference type="InterPro" id="IPR036388">
    <property type="entry name" value="WH-like_DNA-bd_sf"/>
</dbReference>
<keyword evidence="1 4" id="KW-0597">Phosphoprotein</keyword>
<dbReference type="InterPro" id="IPR001789">
    <property type="entry name" value="Sig_transdc_resp-reg_receiver"/>
</dbReference>
<dbReference type="PROSITE" id="PS51755">
    <property type="entry name" value="OMPR_PHOB"/>
    <property type="match status" value="1"/>
</dbReference>
<dbReference type="EMBL" id="BAABLX010000007">
    <property type="protein sequence ID" value="GAA4934150.1"/>
    <property type="molecule type" value="Genomic_DNA"/>
</dbReference>
<dbReference type="PANTHER" id="PTHR48111:SF40">
    <property type="entry name" value="PHOSPHATE REGULON TRANSCRIPTIONAL REGULATORY PROTEIN PHOB"/>
    <property type="match status" value="1"/>
</dbReference>
<gene>
    <name evidence="8" type="ORF">GCM10025791_08700</name>
</gene>
<dbReference type="PANTHER" id="PTHR48111">
    <property type="entry name" value="REGULATOR OF RPOS"/>
    <property type="match status" value="1"/>
</dbReference>
<evidence type="ECO:0000256" key="2">
    <source>
        <dbReference type="ARBA" id="ARBA00023012"/>
    </source>
</evidence>
<dbReference type="AlphaFoldDB" id="A0AAV3TY88"/>
<dbReference type="GO" id="GO:0006355">
    <property type="term" value="P:regulation of DNA-templated transcription"/>
    <property type="evidence" value="ECO:0007669"/>
    <property type="project" value="InterPro"/>
</dbReference>
<dbReference type="GO" id="GO:0000156">
    <property type="term" value="F:phosphorelay response regulator activity"/>
    <property type="evidence" value="ECO:0007669"/>
    <property type="project" value="TreeGrafter"/>
</dbReference>
<protein>
    <submittedName>
        <fullName evidence="8">Response regulator transcription factor</fullName>
    </submittedName>
</protein>
<dbReference type="InterPro" id="IPR001867">
    <property type="entry name" value="OmpR/PhoB-type_DNA-bd"/>
</dbReference>
<evidence type="ECO:0000259" key="7">
    <source>
        <dbReference type="PROSITE" id="PS51755"/>
    </source>
</evidence>
<dbReference type="Gene3D" id="3.40.50.2300">
    <property type="match status" value="1"/>
</dbReference>
<dbReference type="SMART" id="SM00448">
    <property type="entry name" value="REC"/>
    <property type="match status" value="1"/>
</dbReference>
<reference evidence="9" key="1">
    <citation type="journal article" date="2019" name="Int. J. Syst. Evol. Microbiol.">
        <title>The Global Catalogue of Microorganisms (GCM) 10K type strain sequencing project: providing services to taxonomists for standard genome sequencing and annotation.</title>
        <authorList>
            <consortium name="The Broad Institute Genomics Platform"/>
            <consortium name="The Broad Institute Genome Sequencing Center for Infectious Disease"/>
            <person name="Wu L."/>
            <person name="Ma J."/>
        </authorList>
    </citation>
    <scope>NUCLEOTIDE SEQUENCE [LARGE SCALE GENOMIC DNA]</scope>
    <source>
        <strain evidence="9">JCM 19134</strain>
    </source>
</reference>
<proteinExistence type="predicted"/>
<feature type="modified residue" description="4-aspartylphosphate" evidence="4">
    <location>
        <position position="51"/>
    </location>
</feature>
<dbReference type="GO" id="GO:0005829">
    <property type="term" value="C:cytosol"/>
    <property type="evidence" value="ECO:0007669"/>
    <property type="project" value="TreeGrafter"/>
</dbReference>
<dbReference type="GO" id="GO:0032993">
    <property type="term" value="C:protein-DNA complex"/>
    <property type="evidence" value="ECO:0007669"/>
    <property type="project" value="TreeGrafter"/>
</dbReference>
<feature type="DNA-binding region" description="OmpR/PhoB-type" evidence="5">
    <location>
        <begin position="127"/>
        <end position="226"/>
    </location>
</feature>
<dbReference type="SMART" id="SM00862">
    <property type="entry name" value="Trans_reg_C"/>
    <property type="match status" value="1"/>
</dbReference>
<sequence>MKVALLEDDLAQAKLLTQWLSEAGYEVFHRDTVSGFKSMLTEQPVDMAVLDWQLPDSSGVDALQWIRSQYETRLPVIFSTQRDSEEDVVAALKAGADDYMIKPPRQAELLARLAAVGRRAGLDRLNSPNLSLAHIEIDQEAQRVLVHGEEVKLTRKDFLLTCCVIKNQGKLLSREYLLKEVWGVNADLNTRTVDMHISRMRRNLQLDPSCGYAIKTVYQHGYRLEKVED</sequence>